<feature type="domain" description="6-hydroxymethylpterin diphosphokinase MptE-like" evidence="2">
    <location>
        <begin position="17"/>
        <end position="166"/>
    </location>
</feature>
<evidence type="ECO:0000259" key="2">
    <source>
        <dbReference type="Pfam" id="PF01973"/>
    </source>
</evidence>
<feature type="domain" description="6-hydroxymethylpterin diphosphokinase MptE-like" evidence="2">
    <location>
        <begin position="904"/>
        <end position="1044"/>
    </location>
</feature>
<dbReference type="Gene3D" id="3.90.550.10">
    <property type="entry name" value="Spore Coat Polysaccharide Biosynthesis Protein SpsA, Chain A"/>
    <property type="match status" value="2"/>
</dbReference>
<accession>A0ABM9D670</accession>
<gene>
    <name evidence="3" type="ORF">GEAMG1_0107</name>
</gene>
<name>A0ABM9D670_9BACT</name>
<dbReference type="EMBL" id="OW150024">
    <property type="protein sequence ID" value="CAH2029929.1"/>
    <property type="molecule type" value="Genomic_DNA"/>
</dbReference>
<proteinExistence type="predicted"/>
<dbReference type="PANTHER" id="PTHR43685:SF2">
    <property type="entry name" value="GLYCOSYLTRANSFERASE 2-LIKE DOMAIN-CONTAINING PROTEIN"/>
    <property type="match status" value="1"/>
</dbReference>
<dbReference type="SUPFAM" id="SSF48452">
    <property type="entry name" value="TPR-like"/>
    <property type="match status" value="1"/>
</dbReference>
<evidence type="ECO:0000313" key="3">
    <source>
        <dbReference type="EMBL" id="CAH2029929.1"/>
    </source>
</evidence>
<sequence>MKNNQQVKRMQHICPEIDTGRLEALRNRYRGKRCFILGNGPSLNKIDLSKLKDEITFGMDEIYLTFSTIGFFPTFYVCIDHALMQLLHADIVKIPSTKFHDISQFNPNSISPTTIFLEKNLSGEKFFTDLRKGYNPGASTAFVVMQLAFHMGFSQIFLVGFDHDIPDTTIEDSFQLAKGICEWEGRIIIDATFGGKLTVFPKIEFADIFCNPHTVPAAGNFYRSENDDKLSVSGIQHEYIVSAIVSTYNSERYMRECLDDLLRQTIADRLEIIVINSCSQQNEEAIVYEYMARHPNIVYVKTATRESIYKAWNRGIRLARGKYITNANTDDAHALDAYEKMAAVLDANQDIGLVYVNQKYYRELEGGKKEFWFDCDRGPFSWNRLLDECFASSQPMWRACVHDEFGYFDEIFYTAGDYEYWLRIAQKYRFYHLKEVLGVRLIRNDSLEYAGNSFLSWLETAFLQKCYEYASLYSLSVGPEGLGGHPVFSRWPEIHMLRRNTLMKINSAAHENQEQVFDWRTPRLSPKVSVIITTFNRQNELLENLNLLNVQSFVNFEVIIVNNGESVDVLKNGILKLLYNYCYIESSCNYGPSYARNLGVQLSAGEIVAILDDDAIADKDWILNITRHFDEENIIALRGKVLLKTNEGKKHIPLNYDLGDVSIASTVGLEMNTAFKRDAFITVGGYDELLFGFEGAELSYRLFCNYGKRIDCIKYYPDVLIYHDFPEKPERLTETVLRLKAMRKALQKKSPGLEDYIGFMWRMMPSNQKWEDPAWLSDNAVFCLSCDPVKADDFATAAMRLVPNEPVPYLVRGQALGILNKLEDAVPMFGKAIELLDRLRAKYLQAGRDCPPDLQHLITVAETGLHGCRESTELLHAQQQPVVPPPQPDRKVLILQRSAMRMKQYQDIHAGQRCVIIGNGPSLNKMDLSFLEQEICFGMNRIYLIFDKWKFRPTYYVSVNPLVIEQSADDILALPMPKFLSHKGINFVKDPRDIMFIAEHPQWEFSTTPYAGLHEGWTVTYVAMQLAYFMGFSEVVLIGVDHHFVTPGDPNKEVISQGDDPNHFHPDYFGKGMRWHLPDLERSERSYNLAKNAYESSGRIIVDATLDGKLTIFPKVDYKDYFSDSPQLQLSTLATLFSECPSKAVGKRLTGLLRSLGYHSDAELVLRACQSL</sequence>
<feature type="domain" description="Glycosyltransferase 2-like" evidence="1">
    <location>
        <begin position="242"/>
        <end position="364"/>
    </location>
</feature>
<dbReference type="Proteomes" id="UP001295463">
    <property type="component" value="Chromosome"/>
</dbReference>
<reference evidence="3 4" key="1">
    <citation type="submission" date="2022-03" db="EMBL/GenBank/DDBJ databases">
        <authorList>
            <person name="Koch H."/>
        </authorList>
    </citation>
    <scope>NUCLEOTIDE SEQUENCE [LARGE SCALE GENOMIC DNA]</scope>
    <source>
        <strain evidence="3 4">G1</strain>
    </source>
</reference>
<evidence type="ECO:0000259" key="1">
    <source>
        <dbReference type="Pfam" id="PF00535"/>
    </source>
</evidence>
<feature type="domain" description="Glycosyltransferase 2-like" evidence="1">
    <location>
        <begin position="529"/>
        <end position="652"/>
    </location>
</feature>
<dbReference type="Pfam" id="PF00535">
    <property type="entry name" value="Glycos_transf_2"/>
    <property type="match status" value="2"/>
</dbReference>
<dbReference type="Gene3D" id="3.90.1480.10">
    <property type="entry name" value="Alpha-2,3-sialyltransferase"/>
    <property type="match status" value="2"/>
</dbReference>
<dbReference type="InterPro" id="IPR050834">
    <property type="entry name" value="Glycosyltransf_2"/>
</dbReference>
<dbReference type="InterPro" id="IPR029044">
    <property type="entry name" value="Nucleotide-diphossugar_trans"/>
</dbReference>
<dbReference type="PANTHER" id="PTHR43685">
    <property type="entry name" value="GLYCOSYLTRANSFERASE"/>
    <property type="match status" value="1"/>
</dbReference>
<dbReference type="Pfam" id="PF01973">
    <property type="entry name" value="MptE-like"/>
    <property type="match status" value="2"/>
</dbReference>
<protein>
    <submittedName>
        <fullName evidence="3">TPR_REGION domain-containing protein</fullName>
    </submittedName>
</protein>
<dbReference type="InterPro" id="IPR001173">
    <property type="entry name" value="Glyco_trans_2-like"/>
</dbReference>
<dbReference type="InterPro" id="IPR011990">
    <property type="entry name" value="TPR-like_helical_dom_sf"/>
</dbReference>
<keyword evidence="4" id="KW-1185">Reference proteome</keyword>
<dbReference type="SUPFAM" id="SSF53448">
    <property type="entry name" value="Nucleotide-diphospho-sugar transferases"/>
    <property type="match status" value="2"/>
</dbReference>
<dbReference type="InterPro" id="IPR002826">
    <property type="entry name" value="MptE-like"/>
</dbReference>
<organism evidence="3 4">
    <name type="scientific">Trichlorobacter ammonificans</name>
    <dbReference type="NCBI Taxonomy" id="2916410"/>
    <lineage>
        <taxon>Bacteria</taxon>
        <taxon>Pseudomonadati</taxon>
        <taxon>Thermodesulfobacteriota</taxon>
        <taxon>Desulfuromonadia</taxon>
        <taxon>Geobacterales</taxon>
        <taxon>Geobacteraceae</taxon>
        <taxon>Trichlorobacter</taxon>
    </lineage>
</organism>
<dbReference type="RefSeq" id="WP_305730906.1">
    <property type="nucleotide sequence ID" value="NZ_OW150024.1"/>
</dbReference>
<dbReference type="CDD" id="cd00761">
    <property type="entry name" value="Glyco_tranf_GTA_type"/>
    <property type="match status" value="1"/>
</dbReference>
<evidence type="ECO:0000313" key="4">
    <source>
        <dbReference type="Proteomes" id="UP001295463"/>
    </source>
</evidence>